<dbReference type="InterPro" id="IPR000719">
    <property type="entry name" value="Prot_kinase_dom"/>
</dbReference>
<proteinExistence type="predicted"/>
<keyword evidence="8" id="KW-1185">Reference proteome</keyword>
<feature type="transmembrane region" description="Helical" evidence="4">
    <location>
        <begin position="584"/>
        <end position="604"/>
    </location>
</feature>
<reference evidence="7 8" key="1">
    <citation type="journal article" date="2008" name="Proc. Natl. Acad. Sci. U.S.A.">
        <title>Nitrogen fixation island and rhizosphere competence traits in the genome of root-associated Pseudomonas stutzeri A1501.</title>
        <authorList>
            <person name="Yan Y."/>
            <person name="Yang J."/>
            <person name="Dou Y."/>
            <person name="Chen M."/>
            <person name="Ping S."/>
            <person name="Peng J."/>
            <person name="Lu W."/>
            <person name="Zhang W."/>
            <person name="Yao Z."/>
            <person name="Li H."/>
            <person name="Liu W."/>
            <person name="He S."/>
            <person name="Geng L."/>
            <person name="Zhang X."/>
            <person name="Yang F."/>
            <person name="Yu H."/>
            <person name="Zhan Y."/>
            <person name="Li D."/>
            <person name="Lin Z."/>
            <person name="Wang Y."/>
            <person name="Elmerich C."/>
            <person name="Lin M."/>
            <person name="Jin Q."/>
        </authorList>
    </citation>
    <scope>NUCLEOTIDE SEQUENCE [LARGE SCALE GENOMIC DNA]</scope>
    <source>
        <strain evidence="7 8">A1501</strain>
    </source>
</reference>
<name>A4VM58_STUS1</name>
<dbReference type="PANTHER" id="PTHR24346">
    <property type="entry name" value="MAP/MICROTUBULE AFFINITY-REGULATING KINASE"/>
    <property type="match status" value="1"/>
</dbReference>
<organism evidence="7 8">
    <name type="scientific">Stutzerimonas stutzeri (strain A1501)</name>
    <name type="common">Pseudomonas stutzeri</name>
    <dbReference type="NCBI Taxonomy" id="379731"/>
    <lineage>
        <taxon>Bacteria</taxon>
        <taxon>Pseudomonadati</taxon>
        <taxon>Pseudomonadota</taxon>
        <taxon>Gammaproteobacteria</taxon>
        <taxon>Pseudomonadales</taxon>
        <taxon>Pseudomonadaceae</taxon>
        <taxon>Stutzerimonas</taxon>
    </lineage>
</organism>
<keyword evidence="4" id="KW-0812">Transmembrane</keyword>
<dbReference type="Proteomes" id="UP000000233">
    <property type="component" value="Chromosome"/>
</dbReference>
<dbReference type="SUPFAM" id="SSF81606">
    <property type="entry name" value="PP2C-like"/>
    <property type="match status" value="1"/>
</dbReference>
<dbReference type="InterPro" id="IPR008271">
    <property type="entry name" value="Ser/Thr_kinase_AS"/>
</dbReference>
<evidence type="ECO:0000256" key="3">
    <source>
        <dbReference type="SAM" id="MobiDB-lite"/>
    </source>
</evidence>
<dbReference type="Gene3D" id="3.60.40.10">
    <property type="entry name" value="PPM-type phosphatase domain"/>
    <property type="match status" value="1"/>
</dbReference>
<keyword evidence="7" id="KW-0418">Kinase</keyword>
<dbReference type="KEGG" id="psa:PST_2407"/>
<keyword evidence="7" id="KW-0808">Transferase</keyword>
<feature type="domain" description="Protein kinase" evidence="5">
    <location>
        <begin position="311"/>
        <end position="577"/>
    </location>
</feature>
<dbReference type="InterPro" id="IPR036457">
    <property type="entry name" value="PPM-type-like_dom_sf"/>
</dbReference>
<evidence type="ECO:0000256" key="4">
    <source>
        <dbReference type="SAM" id="Phobius"/>
    </source>
</evidence>
<dbReference type="GO" id="GO:0035556">
    <property type="term" value="P:intracellular signal transduction"/>
    <property type="evidence" value="ECO:0007669"/>
    <property type="project" value="TreeGrafter"/>
</dbReference>
<dbReference type="SUPFAM" id="SSF56112">
    <property type="entry name" value="Protein kinase-like (PK-like)"/>
    <property type="match status" value="1"/>
</dbReference>
<dbReference type="SMART" id="SM00331">
    <property type="entry name" value="PP2C_SIG"/>
    <property type="match status" value="1"/>
</dbReference>
<dbReference type="PROSITE" id="PS50011">
    <property type="entry name" value="PROTEIN_KINASE_DOM"/>
    <property type="match status" value="1"/>
</dbReference>
<sequence length="607" mass="66898">MCSPGSACMASSVAGAPPGVRPPSPPRGSDADAAGRDYCCAAVPSLSRTIMPLRLSYGEASAAGPRPENQDALRIVTPAPALATGKGYLFALADGVSQCADGGLAARATLQALAFDYYATPETWAVAQSLDRVLVAHNRWLQANGGNQPLLTTLTALVLRGRRFTLAHVGDCRAYRWNGAELERLSEDHVWEQSGMQHVLKRALGLDQHLVMDYLDGELQEGESYLLLSDGVWSCVPERDIAHILHDQPDLGAAARALVSLAHQSGSQDNASALLLRVDALPEAVLADTLAQLDHWPLPPKLRAGQTFEGWQVTALLHESRQSLIYRVLDGQGQPWLLKTLPPSRQDELDAGPALLQEEWFMRRVAGRHFAELHPLPQRQHLYYVQREYPGCTLARRFAEEGPLPLTDLLQIAPRLIRAVGMLHRRNILHRDIKPENLLLGEDGELRLLDFGLAFCPGLSRDLPNHLPGTPSFIAPEAFAGAEPSPAQDLYATGVTLYYLLTGHYPYGEIEAFQRPRFGQPTAASRYRPDLPSWLEESLSRAVAVDPRQRFETAEQWLLELEQGEQRSASLQPRPLLEREPLKVWRGMALLSLLLNLLLVVLLMKSA</sequence>
<dbReference type="AlphaFoldDB" id="A4VM58"/>
<dbReference type="PROSITE" id="PS51746">
    <property type="entry name" value="PPM_2"/>
    <property type="match status" value="1"/>
</dbReference>
<evidence type="ECO:0000256" key="1">
    <source>
        <dbReference type="ARBA" id="ARBA00022741"/>
    </source>
</evidence>
<dbReference type="SMART" id="SM00220">
    <property type="entry name" value="S_TKc"/>
    <property type="match status" value="1"/>
</dbReference>
<dbReference type="eggNOG" id="COG0631">
    <property type="taxonomic scope" value="Bacteria"/>
</dbReference>
<dbReference type="HOGENOM" id="CLU_034273_0_0_6"/>
<dbReference type="eggNOG" id="COG0515">
    <property type="taxonomic scope" value="Bacteria"/>
</dbReference>
<feature type="region of interest" description="Disordered" evidence="3">
    <location>
        <begin position="13"/>
        <end position="32"/>
    </location>
</feature>
<dbReference type="CDD" id="cd00143">
    <property type="entry name" value="PP2Cc"/>
    <property type="match status" value="1"/>
</dbReference>
<evidence type="ECO:0000256" key="2">
    <source>
        <dbReference type="ARBA" id="ARBA00022840"/>
    </source>
</evidence>
<gene>
    <name evidence="7" type="ordered locus">PST_2407</name>
</gene>
<keyword evidence="2" id="KW-0067">ATP-binding</keyword>
<keyword evidence="1" id="KW-0547">Nucleotide-binding</keyword>
<feature type="domain" description="PPM-type phosphatase" evidence="6">
    <location>
        <begin position="56"/>
        <end position="278"/>
    </location>
</feature>
<dbReference type="PANTHER" id="PTHR24346:SF30">
    <property type="entry name" value="MATERNAL EMBRYONIC LEUCINE ZIPPER KINASE"/>
    <property type="match status" value="1"/>
</dbReference>
<dbReference type="SMART" id="SM00332">
    <property type="entry name" value="PP2Cc"/>
    <property type="match status" value="1"/>
</dbReference>
<keyword evidence="4" id="KW-0472">Membrane</keyword>
<dbReference type="GO" id="GO:0004674">
    <property type="term" value="F:protein serine/threonine kinase activity"/>
    <property type="evidence" value="ECO:0007669"/>
    <property type="project" value="TreeGrafter"/>
</dbReference>
<accession>A4VM58</accession>
<dbReference type="InterPro" id="IPR011009">
    <property type="entry name" value="Kinase-like_dom_sf"/>
</dbReference>
<dbReference type="CDD" id="cd14014">
    <property type="entry name" value="STKc_PknB_like"/>
    <property type="match status" value="1"/>
</dbReference>
<keyword evidence="4" id="KW-1133">Transmembrane helix</keyword>
<dbReference type="Pfam" id="PF00069">
    <property type="entry name" value="Pkinase"/>
    <property type="match status" value="1"/>
</dbReference>
<dbReference type="PROSITE" id="PS00108">
    <property type="entry name" value="PROTEIN_KINASE_ST"/>
    <property type="match status" value="1"/>
</dbReference>
<dbReference type="GO" id="GO:0005737">
    <property type="term" value="C:cytoplasm"/>
    <property type="evidence" value="ECO:0007669"/>
    <property type="project" value="TreeGrafter"/>
</dbReference>
<evidence type="ECO:0000313" key="8">
    <source>
        <dbReference type="Proteomes" id="UP000000233"/>
    </source>
</evidence>
<evidence type="ECO:0000259" key="5">
    <source>
        <dbReference type="PROSITE" id="PS50011"/>
    </source>
</evidence>
<dbReference type="Pfam" id="PF13672">
    <property type="entry name" value="PP2C_2"/>
    <property type="match status" value="1"/>
</dbReference>
<dbReference type="GO" id="GO:0005524">
    <property type="term" value="F:ATP binding"/>
    <property type="evidence" value="ECO:0007669"/>
    <property type="project" value="UniProtKB-KW"/>
</dbReference>
<dbReference type="Gene3D" id="1.10.510.10">
    <property type="entry name" value="Transferase(Phosphotransferase) domain 1"/>
    <property type="match status" value="1"/>
</dbReference>
<evidence type="ECO:0000259" key="6">
    <source>
        <dbReference type="PROSITE" id="PS51746"/>
    </source>
</evidence>
<dbReference type="InterPro" id="IPR001932">
    <property type="entry name" value="PPM-type_phosphatase-like_dom"/>
</dbReference>
<evidence type="ECO:0000313" key="7">
    <source>
        <dbReference type="EMBL" id="ABP80059.1"/>
    </source>
</evidence>
<protein>
    <submittedName>
        <fullName evidence="7">Serine/threonine-protein kinase, putative</fullName>
    </submittedName>
</protein>
<dbReference type="EMBL" id="CP000304">
    <property type="protein sequence ID" value="ABP80059.1"/>
    <property type="molecule type" value="Genomic_DNA"/>
</dbReference>